<accession>A0AAJ0F6R9</accession>
<evidence type="ECO:0000313" key="1">
    <source>
        <dbReference type="EMBL" id="KAK1757181.1"/>
    </source>
</evidence>
<dbReference type="AlphaFoldDB" id="A0AAJ0F6R9"/>
<organism evidence="1 2">
    <name type="scientific">Echria macrotheca</name>
    <dbReference type="NCBI Taxonomy" id="438768"/>
    <lineage>
        <taxon>Eukaryota</taxon>
        <taxon>Fungi</taxon>
        <taxon>Dikarya</taxon>
        <taxon>Ascomycota</taxon>
        <taxon>Pezizomycotina</taxon>
        <taxon>Sordariomycetes</taxon>
        <taxon>Sordariomycetidae</taxon>
        <taxon>Sordariales</taxon>
        <taxon>Schizotheciaceae</taxon>
        <taxon>Echria</taxon>
    </lineage>
</organism>
<dbReference type="Proteomes" id="UP001239445">
    <property type="component" value="Unassembled WGS sequence"/>
</dbReference>
<gene>
    <name evidence="1" type="ORF">QBC47DRAFT_422172</name>
</gene>
<evidence type="ECO:0000313" key="2">
    <source>
        <dbReference type="Proteomes" id="UP001239445"/>
    </source>
</evidence>
<keyword evidence="2" id="KW-1185">Reference proteome</keyword>
<protein>
    <submittedName>
        <fullName evidence="1">Uncharacterized protein</fullName>
    </submittedName>
</protein>
<name>A0AAJ0F6R9_9PEZI</name>
<reference evidence="1" key="1">
    <citation type="submission" date="2023-06" db="EMBL/GenBank/DDBJ databases">
        <title>Genome-scale phylogeny and comparative genomics of the fungal order Sordariales.</title>
        <authorList>
            <consortium name="Lawrence Berkeley National Laboratory"/>
            <person name="Hensen N."/>
            <person name="Bonometti L."/>
            <person name="Westerberg I."/>
            <person name="Brannstrom I.O."/>
            <person name="Guillou S."/>
            <person name="Cros-Aarteil S."/>
            <person name="Calhoun S."/>
            <person name="Haridas S."/>
            <person name="Kuo A."/>
            <person name="Mondo S."/>
            <person name="Pangilinan J."/>
            <person name="Riley R."/>
            <person name="Labutti K."/>
            <person name="Andreopoulos B."/>
            <person name="Lipzen A."/>
            <person name="Chen C."/>
            <person name="Yanf M."/>
            <person name="Daum C."/>
            <person name="Ng V."/>
            <person name="Clum A."/>
            <person name="Steindorff A."/>
            <person name="Ohm R."/>
            <person name="Martin F."/>
            <person name="Silar P."/>
            <person name="Natvig D."/>
            <person name="Lalanne C."/>
            <person name="Gautier V."/>
            <person name="Ament-Velasquez S.L."/>
            <person name="Kruys A."/>
            <person name="Hutchinson M.I."/>
            <person name="Powell A.J."/>
            <person name="Barry K."/>
            <person name="Miller A.N."/>
            <person name="Grigoriev I.V."/>
            <person name="Debuchy R."/>
            <person name="Gladieux P."/>
            <person name="Thoren M.H."/>
            <person name="Johannesson H."/>
        </authorList>
    </citation>
    <scope>NUCLEOTIDE SEQUENCE</scope>
    <source>
        <strain evidence="1">PSN4</strain>
    </source>
</reference>
<comment type="caution">
    <text evidence="1">The sequence shown here is derived from an EMBL/GenBank/DDBJ whole genome shotgun (WGS) entry which is preliminary data.</text>
</comment>
<proteinExistence type="predicted"/>
<dbReference type="EMBL" id="MU839831">
    <property type="protein sequence ID" value="KAK1757181.1"/>
    <property type="molecule type" value="Genomic_DNA"/>
</dbReference>
<sequence>MATITNQFSCATLAPGLTAGDCNYMAAIGMLAQGANLMSENITADNTNADIWIGLDGPNTFTFVNGATVPIILIIWYRALGDDQASFMNARPPRISYSLPTRGSAVEISLANDVPGAWSALYDHTTPLTTYGQIDNTIGEFSTGEFATVDVSRLVNMSGNPMTVRVSSGCVADMDRCVYACDTGTTSCGGPGTYNLLGCGGKNAVQSVDKDGNPSGGCQGWSNGGHVDVIMT</sequence>